<dbReference type="EMBL" id="AMZQ01000021">
    <property type="protein sequence ID" value="EKU10139.1"/>
    <property type="molecule type" value="Genomic_DNA"/>
</dbReference>
<dbReference type="Pfam" id="PF13306">
    <property type="entry name" value="LRR_5"/>
    <property type="match status" value="1"/>
</dbReference>
<dbReference type="RefSeq" id="WP_009497330.1">
    <property type="nucleotide sequence ID" value="NZ_AMZQ01000021.1"/>
</dbReference>
<proteinExistence type="predicted"/>
<dbReference type="PATRIC" id="fig|1244083.3.peg.2485"/>
<evidence type="ECO:0000313" key="1">
    <source>
        <dbReference type="EMBL" id="EKU10139.1"/>
    </source>
</evidence>
<organism evidence="1 2">
    <name type="scientific">Campylobacter showae CSUNSWCD</name>
    <dbReference type="NCBI Taxonomy" id="1244083"/>
    <lineage>
        <taxon>Bacteria</taxon>
        <taxon>Pseudomonadati</taxon>
        <taxon>Campylobacterota</taxon>
        <taxon>Epsilonproteobacteria</taxon>
        <taxon>Campylobacterales</taxon>
        <taxon>Campylobacteraceae</taxon>
        <taxon>Campylobacter</taxon>
    </lineage>
</organism>
<dbReference type="Proteomes" id="UP000011939">
    <property type="component" value="Unassembled WGS sequence"/>
</dbReference>
<accession>M5IN88</accession>
<gene>
    <name evidence="1" type="ORF">CSUNSWCD_1503</name>
</gene>
<evidence type="ECO:0000313" key="2">
    <source>
        <dbReference type="Proteomes" id="UP000011939"/>
    </source>
</evidence>
<name>M5IN88_9BACT</name>
<sequence length="225" mass="24636">MLKGAFFFGGKGEEPYPEVTKIVVENGLNYVLWGNEVPNSFTRTYQNICEAPNYHKNKLDFSKFTKIGANNFNNFSLVLVAPGMTELNLKSLQTLGASCFNNLSGDIKTLKAPLLREVDDSFSTTTLTNIDVPSLETIKNTCFSNNSSVVNDFTFPSLHTITGQGNFCNLSNVFYLTMRKLVKISGANNFKGLTSLSQIVVSAGIDSASEFRLKSGVGASKIRKV</sequence>
<dbReference type="InterPro" id="IPR026906">
    <property type="entry name" value="LRR_5"/>
</dbReference>
<dbReference type="InterPro" id="IPR032675">
    <property type="entry name" value="LRR_dom_sf"/>
</dbReference>
<dbReference type="Gene3D" id="3.80.10.10">
    <property type="entry name" value="Ribonuclease Inhibitor"/>
    <property type="match status" value="1"/>
</dbReference>
<protein>
    <submittedName>
        <fullName evidence="1">Uncharacterized protein</fullName>
    </submittedName>
</protein>
<comment type="caution">
    <text evidence="1">The sequence shown here is derived from an EMBL/GenBank/DDBJ whole genome shotgun (WGS) entry which is preliminary data.</text>
</comment>
<reference evidence="1 2" key="1">
    <citation type="journal article" date="2013" name="Genome Announc.">
        <title>Genome Sequence of Campylobacter showae UNSWCD, Isolated from a Patient with Crohn's Disease.</title>
        <authorList>
            <person name="Tay A.P."/>
            <person name="Kaakoush N.O."/>
            <person name="Deshpande N.P."/>
            <person name="Chen Z."/>
            <person name="Mitchell H."/>
            <person name="Wilkins M.R."/>
        </authorList>
    </citation>
    <scope>NUCLEOTIDE SEQUENCE [LARGE SCALE GENOMIC DNA]</scope>
    <source>
        <strain evidence="1 2">CSUNSWCD</strain>
    </source>
</reference>
<dbReference type="STRING" id="1244083.CSUNSWCD_1503"/>
<dbReference type="AlphaFoldDB" id="M5IN88"/>